<keyword evidence="2" id="KW-1185">Reference proteome</keyword>
<dbReference type="EMBL" id="KE123972">
    <property type="protein sequence ID" value="EPB87260.1"/>
    <property type="molecule type" value="Genomic_DNA"/>
</dbReference>
<proteinExistence type="predicted"/>
<evidence type="ECO:0000313" key="1">
    <source>
        <dbReference type="EMBL" id="EPB87260.1"/>
    </source>
</evidence>
<dbReference type="OrthoDB" id="2267582at2759"/>
<reference evidence="2" key="1">
    <citation type="submission" date="2013-05" db="EMBL/GenBank/DDBJ databases">
        <title>The Genome sequence of Mucor circinelloides f. circinelloides 1006PhL.</title>
        <authorList>
            <consortium name="The Broad Institute Genomics Platform"/>
            <person name="Cuomo C."/>
            <person name="Earl A."/>
            <person name="Findley K."/>
            <person name="Lee S.C."/>
            <person name="Walker B."/>
            <person name="Young S."/>
            <person name="Zeng Q."/>
            <person name="Gargeya S."/>
            <person name="Fitzgerald M."/>
            <person name="Haas B."/>
            <person name="Abouelleil A."/>
            <person name="Allen A.W."/>
            <person name="Alvarado L."/>
            <person name="Arachchi H.M."/>
            <person name="Berlin A.M."/>
            <person name="Chapman S.B."/>
            <person name="Gainer-Dewar J."/>
            <person name="Goldberg J."/>
            <person name="Griggs A."/>
            <person name="Gujja S."/>
            <person name="Hansen M."/>
            <person name="Howarth C."/>
            <person name="Imamovic A."/>
            <person name="Ireland A."/>
            <person name="Larimer J."/>
            <person name="McCowan C."/>
            <person name="Murphy C."/>
            <person name="Pearson M."/>
            <person name="Poon T.W."/>
            <person name="Priest M."/>
            <person name="Roberts A."/>
            <person name="Saif S."/>
            <person name="Shea T."/>
            <person name="Sisk P."/>
            <person name="Sykes S."/>
            <person name="Wortman J."/>
            <person name="Nusbaum C."/>
            <person name="Birren B."/>
        </authorList>
    </citation>
    <scope>NUCLEOTIDE SEQUENCE [LARGE SCALE GENOMIC DNA]</scope>
    <source>
        <strain evidence="2">1006PhL</strain>
    </source>
</reference>
<protein>
    <submittedName>
        <fullName evidence="1">Uncharacterized protein</fullName>
    </submittedName>
</protein>
<dbReference type="Proteomes" id="UP000014254">
    <property type="component" value="Unassembled WGS sequence"/>
</dbReference>
<dbReference type="AlphaFoldDB" id="S2K4X5"/>
<dbReference type="VEuPathDB" id="FungiDB:HMPREF1544_05982"/>
<dbReference type="InParanoid" id="S2K4X5"/>
<gene>
    <name evidence="1" type="ORF">HMPREF1544_05982</name>
</gene>
<accession>S2K4X5</accession>
<organism evidence="1 2">
    <name type="scientific">Mucor circinelloides f. circinelloides (strain 1006PhL)</name>
    <name type="common">Mucormycosis agent</name>
    <name type="synonym">Calyptromyces circinelloides</name>
    <dbReference type="NCBI Taxonomy" id="1220926"/>
    <lineage>
        <taxon>Eukaryota</taxon>
        <taxon>Fungi</taxon>
        <taxon>Fungi incertae sedis</taxon>
        <taxon>Mucoromycota</taxon>
        <taxon>Mucoromycotina</taxon>
        <taxon>Mucoromycetes</taxon>
        <taxon>Mucorales</taxon>
        <taxon>Mucorineae</taxon>
        <taxon>Mucoraceae</taxon>
        <taxon>Mucor</taxon>
    </lineage>
</organism>
<evidence type="ECO:0000313" key="2">
    <source>
        <dbReference type="Proteomes" id="UP000014254"/>
    </source>
</evidence>
<sequence>MEIQKYSPFPTTLTVPEDEWKDILKESIEKHGIKWISKRLVCAPTPEASQTTTEGTPATKKLKPGKPVNYLWYREYHCHRAGSKRDRIAEGYNAKGGASGKSRNRQKASKKIGCPVKLMIYCYKNDPSNVVLSVVNQHNHHIGGVSDMQYLPLPEKTKK</sequence>
<dbReference type="OMA" id="REYHCHR"/>
<name>S2K4X5_MUCC1</name>